<protein>
    <recommendedName>
        <fullName evidence="5">PDZ domain-containing protein</fullName>
    </recommendedName>
</protein>
<feature type="compositionally biased region" description="Low complexity" evidence="4">
    <location>
        <begin position="115"/>
        <end position="140"/>
    </location>
</feature>
<dbReference type="Gene3D" id="2.30.42.10">
    <property type="match status" value="3"/>
</dbReference>
<dbReference type="Gene3D" id="1.20.1160.20">
    <property type="match status" value="1"/>
</dbReference>
<dbReference type="InterPro" id="IPR033028">
    <property type="entry name" value="Whirlin_HN-like_dom2"/>
</dbReference>
<dbReference type="CDD" id="cd06741">
    <property type="entry name" value="PDZ2_FL-whirlin"/>
    <property type="match status" value="1"/>
</dbReference>
<dbReference type="Proteomes" id="UP001367676">
    <property type="component" value="Unassembled WGS sequence"/>
</dbReference>
<evidence type="ECO:0000313" key="6">
    <source>
        <dbReference type="EMBL" id="KAK7602055.1"/>
    </source>
</evidence>
<comment type="caution">
    <text evidence="6">The sequence shown here is derived from an EMBL/GenBank/DDBJ whole genome shotgun (WGS) entry which is preliminary data.</text>
</comment>
<evidence type="ECO:0000256" key="4">
    <source>
        <dbReference type="SAM" id="MobiDB-lite"/>
    </source>
</evidence>
<dbReference type="SUPFAM" id="SSF50156">
    <property type="entry name" value="PDZ domain-like"/>
    <property type="match status" value="3"/>
</dbReference>
<dbReference type="InterPro" id="IPR036034">
    <property type="entry name" value="PDZ_sf"/>
</dbReference>
<sequence>MAEEDFSDLGEVKLTHYDGHRWTSGWGRSPGSGIAVIPHQYPRTFLHSYQNNSRPAEAEDIMGRHYSNSSRMHQKSGGGGLYYSPPGTSYTIVEKPFSTSTMSTSHPQSKQRVRTSGTPVTVTASSSSAPNSKILSNSNSNKKRPISPEQVLKLFSAHTSRNRHNNNCSTNSYNVNNSNINSNNTSKSTVSTDTYAQQSHRYQPPDIDKLPVKTITMTRDTPSTSVNQGFGICVKGGCSKKTDNVGVYISRVEEGSIAEKSGLRPGDSILEVNGIPFTNISHDEALKILKSCRQISMTIRMSPLTRIEGCWVRQSYSWMDRMGRQVSPPPDYSKVTPTATSDRWPPSRLSKEKVRKVELNIEPGQSLGLMIRGGSEYNLGIFVTGVDKNSVADRAGIQIGDQILDVNGTSFLDISHDNAVEHLKKHKRMTITIRDVGKIPHSISTFDSNPSVDCNYRGGIQPRVPRLETNNMQMVEEKATSVLKKCEYATLCYYLEEYCSKRMTFETFIAVLFDLLNSPEKFTLMTELREIVNPHDRSRFDEIVYRGHSLDNSRNYYNMRERLKGDTSGRISPTLQNLPPTGYANTNNYLNEKNIALYGDPDEFRSPSEDSGLGLGPQDFANNRISRDRNSLADSSWQSESRHLLEHQSHSIEDDLDYNNQEYGDYDTQLLPRGRRRSSLSDTIPPHRGNNTNYEDANMCGYLEGIRSQLGGWTQKVKDWYWGNPFQLAQKLGRGCDIKDEKDQKTNAKKEGSTENAAHIVPDQYGNLRITVKKTKPLLGIAIEGGVNTKHPLPRIINIHENGAAFEAGGLEVGQLILEVDRQKVEGMQHQAIARLIAETYANRDRKEIEFLVIEAKKSNLEPKPTALIFMDS</sequence>
<dbReference type="PROSITE" id="PS50106">
    <property type="entry name" value="PDZ"/>
    <property type="match status" value="3"/>
</dbReference>
<comment type="subcellular location">
    <subcellularLocation>
        <location evidence="1">Cell projection</location>
    </subcellularLocation>
</comment>
<keyword evidence="3" id="KW-0966">Cell projection</keyword>
<feature type="region of interest" description="Disordered" evidence="4">
    <location>
        <begin position="159"/>
        <end position="189"/>
    </location>
</feature>
<feature type="domain" description="PDZ" evidence="5">
    <location>
        <begin position="214"/>
        <end position="291"/>
    </location>
</feature>
<organism evidence="6 7">
    <name type="scientific">Parthenolecanium corni</name>
    <dbReference type="NCBI Taxonomy" id="536013"/>
    <lineage>
        <taxon>Eukaryota</taxon>
        <taxon>Metazoa</taxon>
        <taxon>Ecdysozoa</taxon>
        <taxon>Arthropoda</taxon>
        <taxon>Hexapoda</taxon>
        <taxon>Insecta</taxon>
        <taxon>Pterygota</taxon>
        <taxon>Neoptera</taxon>
        <taxon>Paraneoptera</taxon>
        <taxon>Hemiptera</taxon>
        <taxon>Sternorrhyncha</taxon>
        <taxon>Coccoidea</taxon>
        <taxon>Coccidae</taxon>
        <taxon>Parthenolecanium</taxon>
    </lineage>
</organism>
<feature type="compositionally biased region" description="Polar residues" evidence="4">
    <location>
        <begin position="98"/>
        <end position="110"/>
    </location>
</feature>
<dbReference type="Pfam" id="PF00595">
    <property type="entry name" value="PDZ"/>
    <property type="match status" value="3"/>
</dbReference>
<dbReference type="InterPro" id="IPR001478">
    <property type="entry name" value="PDZ"/>
</dbReference>
<dbReference type="PANTHER" id="PTHR23116">
    <property type="entry name" value="PDZ DOMAIN CONTAINING WHIRLIN AND HARMONIN-RELATED"/>
    <property type="match status" value="1"/>
</dbReference>
<dbReference type="InterPro" id="IPR051844">
    <property type="entry name" value="USH2_Complex_Protein"/>
</dbReference>
<dbReference type="GO" id="GO:0032426">
    <property type="term" value="C:stereocilium tip"/>
    <property type="evidence" value="ECO:0007669"/>
    <property type="project" value="TreeGrafter"/>
</dbReference>
<dbReference type="EMBL" id="JBBCAQ010000010">
    <property type="protein sequence ID" value="KAK7602055.1"/>
    <property type="molecule type" value="Genomic_DNA"/>
</dbReference>
<dbReference type="CDD" id="cd07357">
    <property type="entry name" value="HN_L-whirlin_R2_like"/>
    <property type="match status" value="1"/>
</dbReference>
<feature type="compositionally biased region" description="Low complexity" evidence="4">
    <location>
        <begin position="165"/>
        <end position="189"/>
    </location>
</feature>
<dbReference type="GO" id="GO:0005929">
    <property type="term" value="C:cilium"/>
    <property type="evidence" value="ECO:0007669"/>
    <property type="project" value="TreeGrafter"/>
</dbReference>
<gene>
    <name evidence="6" type="ORF">V9T40_009496</name>
</gene>
<name>A0AAN9TMV7_9HEMI</name>
<reference evidence="6 7" key="1">
    <citation type="submission" date="2024-03" db="EMBL/GenBank/DDBJ databases">
        <title>Adaptation during the transition from Ophiocordyceps entomopathogen to insect associate is accompanied by gene loss and intensified selection.</title>
        <authorList>
            <person name="Ward C.M."/>
            <person name="Onetto C.A."/>
            <person name="Borneman A.R."/>
        </authorList>
    </citation>
    <scope>NUCLEOTIDE SEQUENCE [LARGE SCALE GENOMIC DNA]</scope>
    <source>
        <strain evidence="6">AWRI1</strain>
        <tissue evidence="6">Single Adult Female</tissue>
    </source>
</reference>
<evidence type="ECO:0000256" key="2">
    <source>
        <dbReference type="ARBA" id="ARBA00022737"/>
    </source>
</evidence>
<evidence type="ECO:0000256" key="1">
    <source>
        <dbReference type="ARBA" id="ARBA00004316"/>
    </source>
</evidence>
<dbReference type="GO" id="GO:0005886">
    <property type="term" value="C:plasma membrane"/>
    <property type="evidence" value="ECO:0007669"/>
    <property type="project" value="TreeGrafter"/>
</dbReference>
<dbReference type="AlphaFoldDB" id="A0AAN9TMV7"/>
<dbReference type="FunFam" id="2.30.42.10:FF:000087">
    <property type="entry name" value="Whirlin a"/>
    <property type="match status" value="1"/>
</dbReference>
<feature type="region of interest" description="Disordered" evidence="4">
    <location>
        <begin position="326"/>
        <end position="349"/>
    </location>
</feature>
<feature type="domain" description="PDZ" evidence="5">
    <location>
        <begin position="769"/>
        <end position="840"/>
    </location>
</feature>
<dbReference type="GO" id="GO:0002142">
    <property type="term" value="C:stereocilia ankle link complex"/>
    <property type="evidence" value="ECO:0007669"/>
    <property type="project" value="TreeGrafter"/>
</dbReference>
<accession>A0AAN9TMV7</accession>
<dbReference type="CDD" id="cd00136">
    <property type="entry name" value="PDZ_canonical"/>
    <property type="match status" value="1"/>
</dbReference>
<keyword evidence="2" id="KW-0677">Repeat</keyword>
<evidence type="ECO:0000313" key="7">
    <source>
        <dbReference type="Proteomes" id="UP001367676"/>
    </source>
</evidence>
<keyword evidence="7" id="KW-1185">Reference proteome</keyword>
<dbReference type="PANTHER" id="PTHR23116:SF29">
    <property type="entry name" value="PDZ DOMAIN-CONTAINING PROTEIN 7"/>
    <property type="match status" value="1"/>
</dbReference>
<feature type="domain" description="PDZ" evidence="5">
    <location>
        <begin position="356"/>
        <end position="425"/>
    </location>
</feature>
<feature type="region of interest" description="Disordered" evidence="4">
    <location>
        <begin position="98"/>
        <end position="146"/>
    </location>
</feature>
<dbReference type="FunFam" id="2.30.42.10:FF:000173">
    <property type="entry name" value="whirlin isoform X4"/>
    <property type="match status" value="1"/>
</dbReference>
<evidence type="ECO:0000259" key="5">
    <source>
        <dbReference type="PROSITE" id="PS50106"/>
    </source>
</evidence>
<proteinExistence type="predicted"/>
<evidence type="ECO:0000256" key="3">
    <source>
        <dbReference type="ARBA" id="ARBA00023273"/>
    </source>
</evidence>
<dbReference type="SMART" id="SM00228">
    <property type="entry name" value="PDZ"/>
    <property type="match status" value="3"/>
</dbReference>